<evidence type="ECO:0000256" key="1">
    <source>
        <dbReference type="ARBA" id="ARBA00001400"/>
    </source>
</evidence>
<dbReference type="GO" id="GO:0046872">
    <property type="term" value="F:metal ion binding"/>
    <property type="evidence" value="ECO:0007669"/>
    <property type="project" value="UniProtKB-KW"/>
</dbReference>
<dbReference type="AlphaFoldDB" id="A0A290QAM8"/>
<comment type="catalytic activity">
    <reaction evidence="1">
        <text>Hydrolyzes single-stranded DNA or mismatched double-stranded DNA and polynucleotides, releasing free uracil.</text>
        <dbReference type="EC" id="3.2.2.27"/>
    </reaction>
</comment>
<dbReference type="OrthoDB" id="5290748at2"/>
<dbReference type="EC" id="3.2.2.27" evidence="3"/>
<keyword evidence="6" id="KW-0479">Metal-binding</keyword>
<evidence type="ECO:0000256" key="5">
    <source>
        <dbReference type="ARBA" id="ARBA00022485"/>
    </source>
</evidence>
<dbReference type="SMART" id="SM00987">
    <property type="entry name" value="UreE_C"/>
    <property type="match status" value="1"/>
</dbReference>
<dbReference type="EMBL" id="CP023344">
    <property type="protein sequence ID" value="ATC65719.1"/>
    <property type="molecule type" value="Genomic_DNA"/>
</dbReference>
<keyword evidence="11" id="KW-0234">DNA repair</keyword>
<dbReference type="GO" id="GO:0006281">
    <property type="term" value="P:DNA repair"/>
    <property type="evidence" value="ECO:0007669"/>
    <property type="project" value="UniProtKB-KW"/>
</dbReference>
<dbReference type="Pfam" id="PF03167">
    <property type="entry name" value="UDG"/>
    <property type="match status" value="1"/>
</dbReference>
<accession>A0A290QAM8</accession>
<feature type="domain" description="Uracil-DNA glycosylase-like" evidence="12">
    <location>
        <begin position="151"/>
        <end position="311"/>
    </location>
</feature>
<sequence>MRAALTALSDELKRLRAGGVKTVSVSDQALAGLRKIVAARAGQSGGNVATTSTASGTAMTDARKGVLAPGGAAPSPVEGRAGISVSAAAAATSGLASQPAATTAGATKLPPPPVVSLPPGDKQTRWDALLAMIRSDSVCVQHLRPGKKVVLGVGSLDAKIFFCGEAPGAEEEIQGEPFVGPAGQLLTKMIQGMGLKRSDVYIGNIMNWRPDLPTVPGQAQMGNRPPTEEEITYCLPYLRAQLEIVNPDLIVALGSTAAQGLFGYGSFKTLGEIRGNWKPFAEKPVMVTYHPSYILRNPTNRSKRAIWEDLLKVMQRAALPISDKQKSFFLDK</sequence>
<dbReference type="PANTHER" id="PTHR33693:SF1">
    <property type="entry name" value="TYPE-4 URACIL-DNA GLYCOSYLASE"/>
    <property type="match status" value="1"/>
</dbReference>
<dbReference type="InterPro" id="IPR005273">
    <property type="entry name" value="Ura-DNA_glyco_family4"/>
</dbReference>
<dbReference type="InterPro" id="IPR005122">
    <property type="entry name" value="Uracil-DNA_glycosylase-like"/>
</dbReference>
<keyword evidence="10" id="KW-0411">Iron-sulfur</keyword>
<proteinExistence type="inferred from homology"/>
<dbReference type="PANTHER" id="PTHR33693">
    <property type="entry name" value="TYPE-5 URACIL-DNA GLYCOSYLASE"/>
    <property type="match status" value="1"/>
</dbReference>
<keyword evidence="14" id="KW-1185">Reference proteome</keyword>
<dbReference type="SMART" id="SM00986">
    <property type="entry name" value="UDG"/>
    <property type="match status" value="1"/>
</dbReference>
<evidence type="ECO:0000313" key="13">
    <source>
        <dbReference type="EMBL" id="ATC65719.1"/>
    </source>
</evidence>
<dbReference type="InterPro" id="IPR051536">
    <property type="entry name" value="UDG_Type-4/5"/>
</dbReference>
<keyword evidence="8" id="KW-0378">Hydrolase</keyword>
<name>A0A290QAM8_9BACT</name>
<dbReference type="RefSeq" id="WP_096057348.1">
    <property type="nucleotide sequence ID" value="NZ_CP023344.1"/>
</dbReference>
<dbReference type="InterPro" id="IPR036895">
    <property type="entry name" value="Uracil-DNA_glycosylase-like_sf"/>
</dbReference>
<dbReference type="GO" id="GO:0004844">
    <property type="term" value="F:uracil DNA N-glycosylase activity"/>
    <property type="evidence" value="ECO:0007669"/>
    <property type="project" value="UniProtKB-EC"/>
</dbReference>
<keyword evidence="7" id="KW-0227">DNA damage</keyword>
<evidence type="ECO:0000313" key="14">
    <source>
        <dbReference type="Proteomes" id="UP000217265"/>
    </source>
</evidence>
<evidence type="ECO:0000256" key="2">
    <source>
        <dbReference type="ARBA" id="ARBA00006521"/>
    </source>
</evidence>
<evidence type="ECO:0000256" key="9">
    <source>
        <dbReference type="ARBA" id="ARBA00023004"/>
    </source>
</evidence>
<dbReference type="Gene3D" id="3.40.470.10">
    <property type="entry name" value="Uracil-DNA glycosylase-like domain"/>
    <property type="match status" value="1"/>
</dbReference>
<organism evidence="13 14">
    <name type="scientific">Nibricoccus aquaticus</name>
    <dbReference type="NCBI Taxonomy" id="2576891"/>
    <lineage>
        <taxon>Bacteria</taxon>
        <taxon>Pseudomonadati</taxon>
        <taxon>Verrucomicrobiota</taxon>
        <taxon>Opitutia</taxon>
        <taxon>Opitutales</taxon>
        <taxon>Opitutaceae</taxon>
        <taxon>Nibricoccus</taxon>
    </lineage>
</organism>
<evidence type="ECO:0000256" key="3">
    <source>
        <dbReference type="ARBA" id="ARBA00012030"/>
    </source>
</evidence>
<evidence type="ECO:0000256" key="10">
    <source>
        <dbReference type="ARBA" id="ARBA00023014"/>
    </source>
</evidence>
<dbReference type="SUPFAM" id="SSF52141">
    <property type="entry name" value="Uracil-DNA glycosylase-like"/>
    <property type="match status" value="1"/>
</dbReference>
<dbReference type="NCBIfam" id="TIGR00758">
    <property type="entry name" value="UDG_fam4"/>
    <property type="match status" value="1"/>
</dbReference>
<comment type="similarity">
    <text evidence="2">Belongs to the uracil-DNA glycosylase (UDG) superfamily. Type 4 (UDGa) family.</text>
</comment>
<evidence type="ECO:0000256" key="8">
    <source>
        <dbReference type="ARBA" id="ARBA00022801"/>
    </source>
</evidence>
<dbReference type="Proteomes" id="UP000217265">
    <property type="component" value="Chromosome"/>
</dbReference>
<dbReference type="KEGG" id="vbh:CMV30_18175"/>
<keyword evidence="5" id="KW-0004">4Fe-4S</keyword>
<protein>
    <recommendedName>
        <fullName evidence="4">Type-4 uracil-DNA glycosylase</fullName>
        <ecNumber evidence="3">3.2.2.27</ecNumber>
    </recommendedName>
</protein>
<gene>
    <name evidence="13" type="ORF">CMV30_18175</name>
</gene>
<evidence type="ECO:0000256" key="4">
    <source>
        <dbReference type="ARBA" id="ARBA00019403"/>
    </source>
</evidence>
<dbReference type="GO" id="GO:0051539">
    <property type="term" value="F:4 iron, 4 sulfur cluster binding"/>
    <property type="evidence" value="ECO:0007669"/>
    <property type="project" value="UniProtKB-KW"/>
</dbReference>
<evidence type="ECO:0000256" key="7">
    <source>
        <dbReference type="ARBA" id="ARBA00022763"/>
    </source>
</evidence>
<evidence type="ECO:0000256" key="6">
    <source>
        <dbReference type="ARBA" id="ARBA00022723"/>
    </source>
</evidence>
<evidence type="ECO:0000256" key="11">
    <source>
        <dbReference type="ARBA" id="ARBA00023204"/>
    </source>
</evidence>
<dbReference type="CDD" id="cd10030">
    <property type="entry name" value="UDG-F4_TTUDGA_SPO1dp_like"/>
    <property type="match status" value="1"/>
</dbReference>
<evidence type="ECO:0000259" key="12">
    <source>
        <dbReference type="SMART" id="SM00986"/>
    </source>
</evidence>
<reference evidence="13 14" key="1">
    <citation type="submission" date="2017-09" db="EMBL/GenBank/DDBJ databases">
        <title>Complete genome sequence of Verrucomicrobial strain HZ-65, isolated from freshwater.</title>
        <authorList>
            <person name="Choi A."/>
        </authorList>
    </citation>
    <scope>NUCLEOTIDE SEQUENCE [LARGE SCALE GENOMIC DNA]</scope>
    <source>
        <strain evidence="13 14">HZ-65</strain>
    </source>
</reference>
<keyword evidence="9" id="KW-0408">Iron</keyword>